<dbReference type="STRING" id="1817883.A3G31_04950"/>
<dbReference type="EMBL" id="MGDI01000023">
    <property type="protein sequence ID" value="OGL53632.1"/>
    <property type="molecule type" value="Genomic_DNA"/>
</dbReference>
<accession>A0A1F7SIM9</accession>
<name>A0A1F7SIM9_9BACT</name>
<dbReference type="Proteomes" id="UP000178082">
    <property type="component" value="Unassembled WGS sequence"/>
</dbReference>
<sequence>MKSFILIFFLILLPFFANALEVQSIEKKIDELSLSGNIEQMRSFEASLNSFIIKEPTNYMENFLLGKLYFLMAEPFELKLENEEGKKWNLSENYTDKSLIAFNNSIKYNEKYFDSHFYKALALVNKICHFSVWSLPKLISTGKENVKEKEILAALDKENPKKVSCRRN</sequence>
<proteinExistence type="predicted"/>
<evidence type="ECO:0000313" key="1">
    <source>
        <dbReference type="EMBL" id="OGL53632.1"/>
    </source>
</evidence>
<protein>
    <submittedName>
        <fullName evidence="1">Uncharacterized protein</fullName>
    </submittedName>
</protein>
<gene>
    <name evidence="1" type="ORF">A3G31_04950</name>
</gene>
<comment type="caution">
    <text evidence="1">The sequence shown here is derived from an EMBL/GenBank/DDBJ whole genome shotgun (WGS) entry which is preliminary data.</text>
</comment>
<evidence type="ECO:0000313" key="2">
    <source>
        <dbReference type="Proteomes" id="UP000178082"/>
    </source>
</evidence>
<reference evidence="1 2" key="1">
    <citation type="journal article" date="2016" name="Nat. Commun.">
        <title>Thousands of microbial genomes shed light on interconnected biogeochemical processes in an aquifer system.</title>
        <authorList>
            <person name="Anantharaman K."/>
            <person name="Brown C.T."/>
            <person name="Hug L.A."/>
            <person name="Sharon I."/>
            <person name="Castelle C.J."/>
            <person name="Probst A.J."/>
            <person name="Thomas B.C."/>
            <person name="Singh A."/>
            <person name="Wilkins M.J."/>
            <person name="Karaoz U."/>
            <person name="Brodie E.L."/>
            <person name="Williams K.H."/>
            <person name="Hubbard S.S."/>
            <person name="Banfield J.F."/>
        </authorList>
    </citation>
    <scope>NUCLEOTIDE SEQUENCE [LARGE SCALE GENOMIC DNA]</scope>
</reference>
<organism evidence="1 2">
    <name type="scientific">Candidatus Schekmanbacteria bacterium RIFCSPLOWO2_12_FULL_38_15</name>
    <dbReference type="NCBI Taxonomy" id="1817883"/>
    <lineage>
        <taxon>Bacteria</taxon>
        <taxon>Candidatus Schekmaniibacteriota</taxon>
    </lineage>
</organism>
<dbReference type="AlphaFoldDB" id="A0A1F7SIM9"/>